<dbReference type="SUPFAM" id="SSF52266">
    <property type="entry name" value="SGNH hydrolase"/>
    <property type="match status" value="1"/>
</dbReference>
<organism evidence="2 3">
    <name type="scientific">Hymenobacter jejuensis</name>
    <dbReference type="NCBI Taxonomy" id="2502781"/>
    <lineage>
        <taxon>Bacteria</taxon>
        <taxon>Pseudomonadati</taxon>
        <taxon>Bacteroidota</taxon>
        <taxon>Cytophagia</taxon>
        <taxon>Cytophagales</taxon>
        <taxon>Hymenobacteraceae</taxon>
        <taxon>Hymenobacter</taxon>
    </lineage>
</organism>
<dbReference type="AlphaFoldDB" id="A0A5B7ZV96"/>
<name>A0A5B7ZV96_9BACT</name>
<dbReference type="Proteomes" id="UP000305398">
    <property type="component" value="Chromosome"/>
</dbReference>
<proteinExistence type="predicted"/>
<dbReference type="InterPro" id="IPR036514">
    <property type="entry name" value="SGNH_hydro_sf"/>
</dbReference>
<dbReference type="InterPro" id="IPR013830">
    <property type="entry name" value="SGNH_hydro"/>
</dbReference>
<sequence>MLLKFIVRCLLFVFPIWLMGCTSKEPAPVQPLTYKVTLAGNSLLSGYLGFIMDEKIMTDVRAQAQTAGLGSGDLQNVAVANQTTQQILDKMERINAAYDDSKDVNVLVLWEGTNHIYYGAKAAQAEDALLQVCRQALAVHPKWKIVVGTLLPRSEEDTPANQETDRQATNAYLRNLQAQGSTAFHGLADVAADQRVGRAGDEQNTAYYHDRVHLNDAGQRVVAPIFSQAIVQAIQQVKSGK</sequence>
<dbReference type="KEGG" id="hyj:FHG12_01895"/>
<dbReference type="RefSeq" id="WP_139514003.1">
    <property type="nucleotide sequence ID" value="NZ_CP040896.1"/>
</dbReference>
<keyword evidence="3" id="KW-1185">Reference proteome</keyword>
<gene>
    <name evidence="2" type="ORF">FHG12_01895</name>
</gene>
<reference evidence="2 3" key="1">
    <citation type="submission" date="2019-06" db="EMBL/GenBank/DDBJ databases">
        <authorList>
            <person name="Srinivasan S."/>
        </authorList>
    </citation>
    <scope>NUCLEOTIDE SEQUENCE [LARGE SCALE GENOMIC DNA]</scope>
    <source>
        <strain evidence="2 3">17J68-5</strain>
    </source>
</reference>
<dbReference type="EMBL" id="CP040896">
    <property type="protein sequence ID" value="QDA58928.1"/>
    <property type="molecule type" value="Genomic_DNA"/>
</dbReference>
<feature type="domain" description="SGNH hydrolase-type esterase" evidence="1">
    <location>
        <begin position="63"/>
        <end position="221"/>
    </location>
</feature>
<dbReference type="PROSITE" id="PS51257">
    <property type="entry name" value="PROKAR_LIPOPROTEIN"/>
    <property type="match status" value="1"/>
</dbReference>
<dbReference type="InterPro" id="IPR051532">
    <property type="entry name" value="Ester_Hydrolysis_Enzymes"/>
</dbReference>
<protein>
    <recommendedName>
        <fullName evidence="1">SGNH hydrolase-type esterase domain-containing protein</fullName>
    </recommendedName>
</protein>
<evidence type="ECO:0000313" key="3">
    <source>
        <dbReference type="Proteomes" id="UP000305398"/>
    </source>
</evidence>
<dbReference type="OrthoDB" id="878697at2"/>
<evidence type="ECO:0000259" key="1">
    <source>
        <dbReference type="Pfam" id="PF13472"/>
    </source>
</evidence>
<dbReference type="Gene3D" id="3.40.50.1110">
    <property type="entry name" value="SGNH hydrolase"/>
    <property type="match status" value="1"/>
</dbReference>
<evidence type="ECO:0000313" key="2">
    <source>
        <dbReference type="EMBL" id="QDA58928.1"/>
    </source>
</evidence>
<dbReference type="PANTHER" id="PTHR30383">
    <property type="entry name" value="THIOESTERASE 1/PROTEASE 1/LYSOPHOSPHOLIPASE L1"/>
    <property type="match status" value="1"/>
</dbReference>
<dbReference type="GO" id="GO:0016788">
    <property type="term" value="F:hydrolase activity, acting on ester bonds"/>
    <property type="evidence" value="ECO:0007669"/>
    <property type="project" value="UniProtKB-ARBA"/>
</dbReference>
<accession>A0A5B7ZV96</accession>
<dbReference type="Pfam" id="PF13472">
    <property type="entry name" value="Lipase_GDSL_2"/>
    <property type="match status" value="1"/>
</dbReference>